<evidence type="ECO:0000313" key="22">
    <source>
        <dbReference type="Proteomes" id="UP000552757"/>
    </source>
</evidence>
<dbReference type="PROSITE" id="PS00447">
    <property type="entry name" value="DNA_POLYMERASE_A"/>
    <property type="match status" value="1"/>
</dbReference>
<dbReference type="Gene3D" id="3.30.70.370">
    <property type="match status" value="1"/>
</dbReference>
<dbReference type="Pfam" id="PF01612">
    <property type="entry name" value="DNA_pol_A_exo1"/>
    <property type="match status" value="1"/>
</dbReference>
<dbReference type="Pfam" id="PF01367">
    <property type="entry name" value="5_3_exonuc"/>
    <property type="match status" value="1"/>
</dbReference>
<dbReference type="Pfam" id="PF02739">
    <property type="entry name" value="5_3_exonuc_N"/>
    <property type="match status" value="1"/>
</dbReference>
<dbReference type="CDD" id="cd08637">
    <property type="entry name" value="DNA_pol_A_pol_I_C"/>
    <property type="match status" value="1"/>
</dbReference>
<dbReference type="CDD" id="cd09859">
    <property type="entry name" value="PIN_53EXO"/>
    <property type="match status" value="1"/>
</dbReference>
<evidence type="ECO:0000256" key="1">
    <source>
        <dbReference type="ARBA" id="ARBA00007705"/>
    </source>
</evidence>
<evidence type="ECO:0000256" key="12">
    <source>
        <dbReference type="ARBA" id="ARBA00022932"/>
    </source>
</evidence>
<accession>A0A7W6DI86</accession>
<dbReference type="RefSeq" id="WP_183954034.1">
    <property type="nucleotide sequence ID" value="NZ_JACIEB010000001.1"/>
</dbReference>
<dbReference type="PANTHER" id="PTHR10133:SF27">
    <property type="entry name" value="DNA POLYMERASE NU"/>
    <property type="match status" value="1"/>
</dbReference>
<dbReference type="InterPro" id="IPR036397">
    <property type="entry name" value="RNaseH_sf"/>
</dbReference>
<dbReference type="InterPro" id="IPR002298">
    <property type="entry name" value="DNA_polymerase_A"/>
</dbReference>
<evidence type="ECO:0000256" key="13">
    <source>
        <dbReference type="ARBA" id="ARBA00023125"/>
    </source>
</evidence>
<dbReference type="InterPro" id="IPR002562">
    <property type="entry name" value="3'-5'_exonuclease_dom"/>
</dbReference>
<evidence type="ECO:0000256" key="15">
    <source>
        <dbReference type="ARBA" id="ARBA00049244"/>
    </source>
</evidence>
<dbReference type="GO" id="GO:0003677">
    <property type="term" value="F:DNA binding"/>
    <property type="evidence" value="ECO:0007669"/>
    <property type="project" value="UniProtKB-UniRule"/>
</dbReference>
<dbReference type="InterPro" id="IPR018320">
    <property type="entry name" value="DNA_polymerase_1"/>
</dbReference>
<keyword evidence="11 17" id="KW-0269">Exonuclease</keyword>
<dbReference type="Gene3D" id="1.20.1060.10">
    <property type="entry name" value="Taq DNA Polymerase, Chain T, domain 4"/>
    <property type="match status" value="1"/>
</dbReference>
<protein>
    <recommendedName>
        <fullName evidence="4 16">DNA polymerase I</fullName>
        <ecNumber evidence="3 16">2.7.7.7</ecNumber>
    </recommendedName>
</protein>
<evidence type="ECO:0000256" key="2">
    <source>
        <dbReference type="ARBA" id="ARBA00011541"/>
    </source>
</evidence>
<dbReference type="Gene3D" id="3.30.420.10">
    <property type="entry name" value="Ribonuclease H-like superfamily/Ribonuclease H"/>
    <property type="match status" value="1"/>
</dbReference>
<dbReference type="GO" id="GO:0006302">
    <property type="term" value="P:double-strand break repair"/>
    <property type="evidence" value="ECO:0007669"/>
    <property type="project" value="TreeGrafter"/>
</dbReference>
<evidence type="ECO:0000256" key="10">
    <source>
        <dbReference type="ARBA" id="ARBA00022801"/>
    </source>
</evidence>
<feature type="domain" description="3'-5' exonuclease" evidence="18">
    <location>
        <begin position="324"/>
        <end position="516"/>
    </location>
</feature>
<dbReference type="SUPFAM" id="SSF88723">
    <property type="entry name" value="PIN domain-like"/>
    <property type="match status" value="1"/>
</dbReference>
<sequence>MTQNHLYLVDGSGYIFRAYHQLPPLTNKHGQPVGAVYGYTTMLWKLAEELGKAEGPTHLAVVLDKGSHTFRNDMYDQYKANRPPAPEDLVPQFPMIRDATRAFSLPCIEEAGFEADDIIASYTKAAVAQGWKVTIVSSDKDLMQLIQPGVDMYDTMRNERRGADYVMGKFGVSPEQLGDVLALMGDSVDNVPGIPGIGPKTAAKLITEYGSLEAALEAAPTMKKSKMQESLIAHADMARLSRRLVALHDAMDLPEPLDDLTLKGIPPEPLQQFLDHHGFKSLLARLGAPAAAVAVAAASAVVSDMAPPPPPVQDAAPPIDRSQYETVVDEIALDRWIAEATALGVVAVDTETDRLDAISCELVGLCLSTGPNRACYIPVGHGGRDMFAERPQQLDRALVLAKLKPLLEDDAVLKVGQNIKYDLIVLRRHGIDVAPYDDTMVMSFNLDAGQSLSGHGMDEAARAHLNHECIAFKDVVGTGKSQISFAEVPLDKATAYAAEDADVTLRLWTLFRTRVANEGASRVYQLVDRPLVSVVAGMEQRGIKVDREALSRLSAEFTAGIAALEGEIHELAGQPFAIGSTQQLGAILFDKMGYKGGKKGKSGAYSTDVTVLEQLKAQGAEIAGKILDWRQLSKLKSTYTDALQAQINADTGRVHTSYSLTGAQTGRLSSTDPNLQNIPIRTEIGRQIRHAFVAEPGNVILAADYSQIELRLAAHMADVPALKDAFAKGEDIHAATAQQLFGEVNRDTRGRAKTINFAILYGISRWGLAARLEIPPEEAQDMISRYYERFPGISVYINETLEKARERGYTETLFGRKTWFPRIKAPVQHERQGAERAAINAPIQGTSADIIKRAMARMEPALAAEGLGEVKMLLQVHDELVFELPEADVAAASAVIRRVMEGAAEPLVKLSVPLGVEIGHGPSWGAAH</sequence>
<dbReference type="InterPro" id="IPR036279">
    <property type="entry name" value="5-3_exonuclease_C_sf"/>
</dbReference>
<dbReference type="PANTHER" id="PTHR10133">
    <property type="entry name" value="DNA POLYMERASE I"/>
    <property type="match status" value="1"/>
</dbReference>
<keyword evidence="8" id="KW-0540">Nuclease</keyword>
<evidence type="ECO:0000313" key="21">
    <source>
        <dbReference type="EMBL" id="MBB3981075.1"/>
    </source>
</evidence>
<keyword evidence="22" id="KW-1185">Reference proteome</keyword>
<evidence type="ECO:0000259" key="19">
    <source>
        <dbReference type="SMART" id="SM00475"/>
    </source>
</evidence>
<dbReference type="GO" id="GO:0008408">
    <property type="term" value="F:3'-5' exonuclease activity"/>
    <property type="evidence" value="ECO:0007669"/>
    <property type="project" value="UniProtKB-UniRule"/>
</dbReference>
<comment type="catalytic activity">
    <reaction evidence="15 17">
        <text>DNA(n) + a 2'-deoxyribonucleoside 5'-triphosphate = DNA(n+1) + diphosphate</text>
        <dbReference type="Rhea" id="RHEA:22508"/>
        <dbReference type="Rhea" id="RHEA-COMP:17339"/>
        <dbReference type="Rhea" id="RHEA-COMP:17340"/>
        <dbReference type="ChEBI" id="CHEBI:33019"/>
        <dbReference type="ChEBI" id="CHEBI:61560"/>
        <dbReference type="ChEBI" id="CHEBI:173112"/>
        <dbReference type="EC" id="2.7.7.7"/>
    </reaction>
</comment>
<evidence type="ECO:0000259" key="18">
    <source>
        <dbReference type="SMART" id="SM00474"/>
    </source>
</evidence>
<dbReference type="FunFam" id="1.20.1060.10:FF:000001">
    <property type="entry name" value="DNA polymerase I"/>
    <property type="match status" value="1"/>
</dbReference>
<evidence type="ECO:0000256" key="8">
    <source>
        <dbReference type="ARBA" id="ARBA00022722"/>
    </source>
</evidence>
<comment type="subunit">
    <text evidence="2">Single-chain monomer with multiple functions.</text>
</comment>
<keyword evidence="6 17" id="KW-0548">Nucleotidyltransferase</keyword>
<feature type="domain" description="DNA-directed DNA polymerase family A palm" evidence="20">
    <location>
        <begin position="685"/>
        <end position="888"/>
    </location>
</feature>
<keyword evidence="5 17" id="KW-0808">Transferase</keyword>
<keyword evidence="10 17" id="KW-0378">Hydrolase</keyword>
<dbReference type="InterPro" id="IPR002421">
    <property type="entry name" value="5-3_exonuclease"/>
</dbReference>
<dbReference type="Proteomes" id="UP000552757">
    <property type="component" value="Unassembled WGS sequence"/>
</dbReference>
<dbReference type="InterPro" id="IPR012337">
    <property type="entry name" value="RNaseH-like_sf"/>
</dbReference>
<dbReference type="EMBL" id="JACIEB010000001">
    <property type="protein sequence ID" value="MBB3981075.1"/>
    <property type="molecule type" value="Genomic_DNA"/>
</dbReference>
<evidence type="ECO:0000256" key="9">
    <source>
        <dbReference type="ARBA" id="ARBA00022763"/>
    </source>
</evidence>
<dbReference type="NCBIfam" id="NF004397">
    <property type="entry name" value="PRK05755.1"/>
    <property type="match status" value="1"/>
</dbReference>
<dbReference type="InterPro" id="IPR029060">
    <property type="entry name" value="PIN-like_dom_sf"/>
</dbReference>
<dbReference type="CDD" id="cd09898">
    <property type="entry name" value="H3TH_53EXO"/>
    <property type="match status" value="1"/>
</dbReference>
<dbReference type="SUPFAM" id="SSF53098">
    <property type="entry name" value="Ribonuclease H-like"/>
    <property type="match status" value="1"/>
</dbReference>
<comment type="similarity">
    <text evidence="1 17">Belongs to the DNA polymerase type-A family.</text>
</comment>
<evidence type="ECO:0000256" key="16">
    <source>
        <dbReference type="NCBIfam" id="TIGR00593"/>
    </source>
</evidence>
<dbReference type="InterPro" id="IPR043502">
    <property type="entry name" value="DNA/RNA_pol_sf"/>
</dbReference>
<dbReference type="EC" id="2.7.7.7" evidence="3 16"/>
<dbReference type="FunFam" id="1.10.150.20:FF:000003">
    <property type="entry name" value="DNA polymerase I"/>
    <property type="match status" value="1"/>
</dbReference>
<reference evidence="21 22" key="1">
    <citation type="submission" date="2020-08" db="EMBL/GenBank/DDBJ databases">
        <title>Genomic Encyclopedia of Type Strains, Phase IV (KMG-IV): sequencing the most valuable type-strain genomes for metagenomic binning, comparative biology and taxonomic classification.</title>
        <authorList>
            <person name="Goeker M."/>
        </authorList>
    </citation>
    <scope>NUCLEOTIDE SEQUENCE [LARGE SCALE GENOMIC DNA]</scope>
    <source>
        <strain evidence="21 22">DSM 29348</strain>
    </source>
</reference>
<dbReference type="PRINTS" id="PR00868">
    <property type="entry name" value="DNAPOLI"/>
</dbReference>
<name>A0A7W6DI86_9SPHN</name>
<keyword evidence="7 17" id="KW-0235">DNA replication</keyword>
<evidence type="ECO:0000256" key="4">
    <source>
        <dbReference type="ARBA" id="ARBA00020311"/>
    </source>
</evidence>
<comment type="function">
    <text evidence="17">In addition to polymerase activity, this DNA polymerase exhibits 3'-5' and 5'-3' exonuclease activity.</text>
</comment>
<dbReference type="SMART" id="SM00475">
    <property type="entry name" value="53EXOc"/>
    <property type="match status" value="1"/>
</dbReference>
<dbReference type="InterPro" id="IPR020045">
    <property type="entry name" value="DNA_polI_H3TH"/>
</dbReference>
<keyword evidence="14 17" id="KW-0234">DNA repair</keyword>
<dbReference type="SMART" id="SM00482">
    <property type="entry name" value="POLAc"/>
    <property type="match status" value="1"/>
</dbReference>
<dbReference type="InterPro" id="IPR020046">
    <property type="entry name" value="5-3_exonucl_a-hlix_arch_N"/>
</dbReference>
<keyword evidence="9 17" id="KW-0227">DNA damage</keyword>
<dbReference type="NCBIfam" id="TIGR00593">
    <property type="entry name" value="pola"/>
    <property type="match status" value="1"/>
</dbReference>
<dbReference type="AlphaFoldDB" id="A0A7W6DI86"/>
<dbReference type="Gene3D" id="3.40.50.1010">
    <property type="entry name" value="5'-nuclease"/>
    <property type="match status" value="1"/>
</dbReference>
<keyword evidence="12 17" id="KW-0239">DNA-directed DNA polymerase</keyword>
<evidence type="ECO:0000256" key="7">
    <source>
        <dbReference type="ARBA" id="ARBA00022705"/>
    </source>
</evidence>
<dbReference type="Gene3D" id="1.10.150.20">
    <property type="entry name" value="5' to 3' exonuclease, C-terminal subdomain"/>
    <property type="match status" value="2"/>
</dbReference>
<dbReference type="FunFam" id="1.10.150.20:FF:000002">
    <property type="entry name" value="DNA polymerase I"/>
    <property type="match status" value="1"/>
</dbReference>
<gene>
    <name evidence="17" type="primary">polA</name>
    <name evidence="21" type="ORF">GGR44_000706</name>
</gene>
<feature type="domain" description="5'-3' exonuclease" evidence="19">
    <location>
        <begin position="4"/>
        <end position="263"/>
    </location>
</feature>
<organism evidence="21 22">
    <name type="scientific">Sphingobium fontiphilum</name>
    <dbReference type="NCBI Taxonomy" id="944425"/>
    <lineage>
        <taxon>Bacteria</taxon>
        <taxon>Pseudomonadati</taxon>
        <taxon>Pseudomonadota</taxon>
        <taxon>Alphaproteobacteria</taxon>
        <taxon>Sphingomonadales</taxon>
        <taxon>Sphingomonadaceae</taxon>
        <taxon>Sphingobium</taxon>
    </lineage>
</organism>
<dbReference type="InterPro" id="IPR019760">
    <property type="entry name" value="DNA-dir_DNA_pol_A_CS"/>
</dbReference>
<evidence type="ECO:0000256" key="6">
    <source>
        <dbReference type="ARBA" id="ARBA00022695"/>
    </source>
</evidence>
<proteinExistence type="inferred from homology"/>
<dbReference type="GO" id="GO:0008409">
    <property type="term" value="F:5'-3' exonuclease activity"/>
    <property type="evidence" value="ECO:0007669"/>
    <property type="project" value="UniProtKB-UniRule"/>
</dbReference>
<evidence type="ECO:0000256" key="14">
    <source>
        <dbReference type="ARBA" id="ARBA00023204"/>
    </source>
</evidence>
<evidence type="ECO:0000256" key="17">
    <source>
        <dbReference type="RuleBase" id="RU004460"/>
    </source>
</evidence>
<dbReference type="InterPro" id="IPR001098">
    <property type="entry name" value="DNA-dir_DNA_pol_A_palm_dom"/>
</dbReference>
<dbReference type="InterPro" id="IPR008918">
    <property type="entry name" value="HhH2"/>
</dbReference>
<evidence type="ECO:0000256" key="3">
    <source>
        <dbReference type="ARBA" id="ARBA00012417"/>
    </source>
</evidence>
<dbReference type="SUPFAM" id="SSF56672">
    <property type="entry name" value="DNA/RNA polymerases"/>
    <property type="match status" value="1"/>
</dbReference>
<dbReference type="CDD" id="cd06139">
    <property type="entry name" value="DNA_polA_I_Ecoli_like_exo"/>
    <property type="match status" value="1"/>
</dbReference>
<dbReference type="SMART" id="SM00279">
    <property type="entry name" value="HhH2"/>
    <property type="match status" value="1"/>
</dbReference>
<comment type="caution">
    <text evidence="21">The sequence shown here is derived from an EMBL/GenBank/DDBJ whole genome shotgun (WGS) entry which is preliminary data.</text>
</comment>
<evidence type="ECO:0000259" key="20">
    <source>
        <dbReference type="SMART" id="SM00482"/>
    </source>
</evidence>
<dbReference type="SUPFAM" id="SSF47807">
    <property type="entry name" value="5' to 3' exonuclease, C-terminal subdomain"/>
    <property type="match status" value="1"/>
</dbReference>
<evidence type="ECO:0000256" key="11">
    <source>
        <dbReference type="ARBA" id="ARBA00022839"/>
    </source>
</evidence>
<keyword evidence="13 17" id="KW-0238">DNA-binding</keyword>
<dbReference type="Pfam" id="PF00476">
    <property type="entry name" value="DNA_pol_A"/>
    <property type="match status" value="1"/>
</dbReference>
<evidence type="ECO:0000256" key="5">
    <source>
        <dbReference type="ARBA" id="ARBA00022679"/>
    </source>
</evidence>
<dbReference type="SMART" id="SM00474">
    <property type="entry name" value="35EXOc"/>
    <property type="match status" value="1"/>
</dbReference>
<dbReference type="GO" id="GO:0006261">
    <property type="term" value="P:DNA-templated DNA replication"/>
    <property type="evidence" value="ECO:0007669"/>
    <property type="project" value="UniProtKB-UniRule"/>
</dbReference>
<dbReference type="GO" id="GO:0003887">
    <property type="term" value="F:DNA-directed DNA polymerase activity"/>
    <property type="evidence" value="ECO:0007669"/>
    <property type="project" value="UniProtKB-UniRule"/>
</dbReference>